<dbReference type="Proteomes" id="UP000243904">
    <property type="component" value="Chromosome I"/>
</dbReference>
<dbReference type="Gene3D" id="3.30.70.1440">
    <property type="entry name" value="Multidrug efflux transporter AcrB pore domain"/>
    <property type="match status" value="1"/>
</dbReference>
<evidence type="ECO:0000256" key="4">
    <source>
        <dbReference type="ARBA" id="ARBA00022519"/>
    </source>
</evidence>
<evidence type="ECO:0000256" key="3">
    <source>
        <dbReference type="ARBA" id="ARBA00022475"/>
    </source>
</evidence>
<dbReference type="AlphaFoldDB" id="A0A1H1WUQ3"/>
<feature type="transmembrane region" description="Helical" evidence="8">
    <location>
        <begin position="334"/>
        <end position="353"/>
    </location>
</feature>
<dbReference type="Gene3D" id="3.30.2090.10">
    <property type="entry name" value="Multidrug efflux transporter AcrB TolC docking domain, DN and DC subdomains"/>
    <property type="match status" value="2"/>
</dbReference>
<dbReference type="InterPro" id="IPR001036">
    <property type="entry name" value="Acrflvin-R"/>
</dbReference>
<keyword evidence="4" id="KW-0997">Cell inner membrane</keyword>
<keyword evidence="3" id="KW-1003">Cell membrane</keyword>
<feature type="transmembrane region" description="Helical" evidence="8">
    <location>
        <begin position="360"/>
        <end position="381"/>
    </location>
</feature>
<sequence length="1041" mass="110910">MNFSAPFIHRPIATALLMVAIVLLGIIGYELLPVAALPEVDSPTIQVTAQLPGADPQTMASSVATPLERQFGQIPGLAQMSSSSALGYTQITLQFSRDRTIDSAAQDVQAAINATSGQLPPNLLNPPIYRKTNPADTPILLLALTSDTLPLTKVSDYANSILVQKLSQMPGVGLVSLGGEQNPAIRVQVNPAQLAAAGLDLESVRTALANSTVNQPKGTLYGGQHAFSLLTNDQLTTASGFDDYILAYRNGAPIRVRDVGRAIVAPEDKTLAGWLGTQRAVLIAIQRQPGANVIATVDQIKKALPQLEASLPPSIKVEIVSDRTQTIRASVADIQFTLMLTIALVVAVIFLFLRKLWATVIPAIAVPLSLVGTFAVMYALGFSLDNLSLMALTIAVGFVVDDAVVMIENIVRHVEGGSTPMTAAIAGAGEIGFTILSISISLVAVFIPLFLMSGVVGLLFREFAVTVAVSIAVSLIVSLTLTPMMCARLLAPEGDHSPGRTSQALERFFDRLVATYDRALVVALRHRLVTLMVMIFTVVLTLALFVVIPKGFFPQQDTGMIVGISEGAQDISPQAMMDRQEAVLGVVVKDPAVASATAYIGPGGSTVTENDGRMFITLKPHSERSATADQVITRLNRALQPIQGITLYMQAAQDINVGARLSKTQYQYTLVDVDSAELNHWAPVLLEKMQGLPQLRDVASDQQSAGRTLNIEVNREAASRLGVDPAQVDGILYDAFGQRHVARIYTTLNQYYVIIEVDPSFQLGPNALSRIYAKSASGSMVPLNQLASVTPAVAPLAVNHQGQFPSVTLSFNLAANSTIGDAVTAIRHAAADLHLPTSIATSFQGNAQAFQSSLSSTPILILAALVAVYIILGMLYESTIHPLTIISTLPSAGLGALLTLMLFGMPLDVIGIIGIILLIGIVKKNGIMLIDFALEAQRERGLSSEDAIHEACRLRFRPILMTTLCALLAGIPLMVGTGTGSEIRQPLGYAIVGGLLVSQVLTLFTTPIVYIYMDRLSGWLSRRSRPQSSARAGTSKPQPRS</sequence>
<dbReference type="SUPFAM" id="SSF82693">
    <property type="entry name" value="Multidrug efflux transporter AcrB pore domain, PN1, PN2, PC1 and PC2 subdomains"/>
    <property type="match status" value="4"/>
</dbReference>
<evidence type="ECO:0000256" key="6">
    <source>
        <dbReference type="ARBA" id="ARBA00022989"/>
    </source>
</evidence>
<dbReference type="SUPFAM" id="SSF82866">
    <property type="entry name" value="Multidrug efflux transporter AcrB transmembrane domain"/>
    <property type="match status" value="2"/>
</dbReference>
<evidence type="ECO:0000256" key="2">
    <source>
        <dbReference type="ARBA" id="ARBA00022448"/>
    </source>
</evidence>
<dbReference type="FunFam" id="3.30.70.1430:FF:000001">
    <property type="entry name" value="Efflux pump membrane transporter"/>
    <property type="match status" value="1"/>
</dbReference>
<keyword evidence="2" id="KW-0813">Transport</keyword>
<accession>A0A1H1WUQ3</accession>
<dbReference type="Gene3D" id="3.30.70.1430">
    <property type="entry name" value="Multidrug efflux transporter AcrB pore domain"/>
    <property type="match status" value="2"/>
</dbReference>
<dbReference type="Gene3D" id="1.20.1640.10">
    <property type="entry name" value="Multidrug efflux transporter AcrB transmembrane domain"/>
    <property type="match status" value="2"/>
</dbReference>
<dbReference type="PANTHER" id="PTHR32063">
    <property type="match status" value="1"/>
</dbReference>
<evidence type="ECO:0000256" key="7">
    <source>
        <dbReference type="ARBA" id="ARBA00023136"/>
    </source>
</evidence>
<feature type="transmembrane region" description="Helical" evidence="8">
    <location>
        <begin position="463"/>
        <end position="481"/>
    </location>
</feature>
<keyword evidence="7 8" id="KW-0472">Membrane</keyword>
<dbReference type="RefSeq" id="WP_146688508.1">
    <property type="nucleotide sequence ID" value="NZ_LT629750.1"/>
</dbReference>
<feature type="transmembrane region" description="Helical" evidence="8">
    <location>
        <begin position="12"/>
        <end position="32"/>
    </location>
</feature>
<name>A0A1H1WUQ3_9BRAD</name>
<gene>
    <name evidence="9" type="ORF">SAMN05444158_4006</name>
</gene>
<dbReference type="Pfam" id="PF00873">
    <property type="entry name" value="ACR_tran"/>
    <property type="match status" value="1"/>
</dbReference>
<feature type="transmembrane region" description="Helical" evidence="8">
    <location>
        <begin position="528"/>
        <end position="548"/>
    </location>
</feature>
<dbReference type="PANTHER" id="PTHR32063:SF21">
    <property type="entry name" value="MULTIDRUG RESISTANCE PROTEIN MDTB"/>
    <property type="match status" value="1"/>
</dbReference>
<dbReference type="FunFam" id="1.20.1640.10:FF:000001">
    <property type="entry name" value="Efflux pump membrane transporter"/>
    <property type="match status" value="1"/>
</dbReference>
<evidence type="ECO:0000256" key="1">
    <source>
        <dbReference type="ARBA" id="ARBA00004429"/>
    </source>
</evidence>
<dbReference type="PRINTS" id="PR00702">
    <property type="entry name" value="ACRIFLAVINRP"/>
</dbReference>
<reference evidence="10" key="1">
    <citation type="submission" date="2016-10" db="EMBL/GenBank/DDBJ databases">
        <authorList>
            <person name="Varghese N."/>
            <person name="Submissions S."/>
        </authorList>
    </citation>
    <scope>NUCLEOTIDE SEQUENCE [LARGE SCALE GENOMIC DNA]</scope>
    <source>
        <strain evidence="10">GAS369</strain>
    </source>
</reference>
<dbReference type="EMBL" id="LT629750">
    <property type="protein sequence ID" value="SDT00401.1"/>
    <property type="molecule type" value="Genomic_DNA"/>
</dbReference>
<feature type="transmembrane region" description="Helical" evidence="8">
    <location>
        <begin position="423"/>
        <end position="451"/>
    </location>
</feature>
<keyword evidence="5 8" id="KW-0812">Transmembrane</keyword>
<comment type="subcellular location">
    <subcellularLocation>
        <location evidence="1">Cell inner membrane</location>
        <topology evidence="1">Multi-pass membrane protein</topology>
    </subcellularLocation>
</comment>
<organism evidence="9 10">
    <name type="scientific">Bradyrhizobium canariense</name>
    <dbReference type="NCBI Taxonomy" id="255045"/>
    <lineage>
        <taxon>Bacteria</taxon>
        <taxon>Pseudomonadati</taxon>
        <taxon>Pseudomonadota</taxon>
        <taxon>Alphaproteobacteria</taxon>
        <taxon>Hyphomicrobiales</taxon>
        <taxon>Nitrobacteraceae</taxon>
        <taxon>Bradyrhizobium</taxon>
    </lineage>
</organism>
<feature type="transmembrane region" description="Helical" evidence="8">
    <location>
        <begin position="954"/>
        <end position="975"/>
    </location>
</feature>
<dbReference type="GO" id="GO:0005886">
    <property type="term" value="C:plasma membrane"/>
    <property type="evidence" value="ECO:0007669"/>
    <property type="project" value="UniProtKB-SubCell"/>
</dbReference>
<evidence type="ECO:0000313" key="10">
    <source>
        <dbReference type="Proteomes" id="UP000243904"/>
    </source>
</evidence>
<evidence type="ECO:0000256" key="8">
    <source>
        <dbReference type="SAM" id="Phobius"/>
    </source>
</evidence>
<keyword evidence="10" id="KW-1185">Reference proteome</keyword>
<feature type="transmembrane region" description="Helical" evidence="8">
    <location>
        <begin position="909"/>
        <end position="934"/>
    </location>
</feature>
<dbReference type="SUPFAM" id="SSF82714">
    <property type="entry name" value="Multidrug efflux transporter AcrB TolC docking domain, DN and DC subdomains"/>
    <property type="match status" value="2"/>
</dbReference>
<proteinExistence type="predicted"/>
<feature type="transmembrane region" description="Helical" evidence="8">
    <location>
        <begin position="859"/>
        <end position="876"/>
    </location>
</feature>
<dbReference type="Gene3D" id="3.30.70.1320">
    <property type="entry name" value="Multidrug efflux transporter AcrB pore domain like"/>
    <property type="match status" value="1"/>
</dbReference>
<dbReference type="InterPro" id="IPR027463">
    <property type="entry name" value="AcrB_DN_DC_subdom"/>
</dbReference>
<protein>
    <submittedName>
        <fullName evidence="9">Hydrophobic/amphiphilic exporter-1, HAE1 family</fullName>
    </submittedName>
</protein>
<evidence type="ECO:0000256" key="5">
    <source>
        <dbReference type="ARBA" id="ARBA00022692"/>
    </source>
</evidence>
<dbReference type="GO" id="GO:0042910">
    <property type="term" value="F:xenobiotic transmembrane transporter activity"/>
    <property type="evidence" value="ECO:0007669"/>
    <property type="project" value="TreeGrafter"/>
</dbReference>
<evidence type="ECO:0000313" key="9">
    <source>
        <dbReference type="EMBL" id="SDT00401.1"/>
    </source>
</evidence>
<feature type="transmembrane region" description="Helical" evidence="8">
    <location>
        <begin position="987"/>
        <end position="1013"/>
    </location>
</feature>
<keyword evidence="6 8" id="KW-1133">Transmembrane helix</keyword>